<proteinExistence type="predicted"/>
<protein>
    <submittedName>
        <fullName evidence="1">Uncharacterized protein</fullName>
    </submittedName>
</protein>
<organism evidence="1 2">
    <name type="scientific">Catenulispora pinistramenti</name>
    <dbReference type="NCBI Taxonomy" id="2705254"/>
    <lineage>
        <taxon>Bacteria</taxon>
        <taxon>Bacillati</taxon>
        <taxon>Actinomycetota</taxon>
        <taxon>Actinomycetes</taxon>
        <taxon>Catenulisporales</taxon>
        <taxon>Catenulisporaceae</taxon>
        <taxon>Catenulispora</taxon>
    </lineage>
</organism>
<sequence>MHAPETSSERARRYCLSSLLRRVAELGVDHVVFGSRRSEDHKDMWVIAAWRRAKRPEAFVRVDFVWSVAEPALWLADVVAGAFMWWLGDQCDEWHHLDGKAEIIEIEEP</sequence>
<evidence type="ECO:0000313" key="1">
    <source>
        <dbReference type="EMBL" id="MBS2546038.1"/>
    </source>
</evidence>
<keyword evidence="2" id="KW-1185">Reference proteome</keyword>
<name>A0ABS5KID1_9ACTN</name>
<comment type="caution">
    <text evidence="1">The sequence shown here is derived from an EMBL/GenBank/DDBJ whole genome shotgun (WGS) entry which is preliminary data.</text>
</comment>
<accession>A0ABS5KID1</accession>
<dbReference type="RefSeq" id="WP_212007696.1">
    <property type="nucleotide sequence ID" value="NZ_JAAFYZ010000009.1"/>
</dbReference>
<gene>
    <name evidence="1" type="ORF">KGQ19_04075</name>
</gene>
<reference evidence="1 2" key="1">
    <citation type="submission" date="2020-02" db="EMBL/GenBank/DDBJ databases">
        <title>Acidophilic actinobacteria isolated from forest soil.</title>
        <authorList>
            <person name="Golinska P."/>
        </authorList>
    </citation>
    <scope>NUCLEOTIDE SEQUENCE [LARGE SCALE GENOMIC DNA]</scope>
    <source>
        <strain evidence="1 2">NL8</strain>
    </source>
</reference>
<dbReference type="Proteomes" id="UP000730482">
    <property type="component" value="Unassembled WGS sequence"/>
</dbReference>
<dbReference type="EMBL" id="JAAFYZ010000009">
    <property type="protein sequence ID" value="MBS2546038.1"/>
    <property type="molecule type" value="Genomic_DNA"/>
</dbReference>
<evidence type="ECO:0000313" key="2">
    <source>
        <dbReference type="Proteomes" id="UP000730482"/>
    </source>
</evidence>